<dbReference type="SMART" id="SM00194">
    <property type="entry name" value="PTPc"/>
    <property type="match status" value="1"/>
</dbReference>
<dbReference type="InterPro" id="IPR001763">
    <property type="entry name" value="Rhodanese-like_dom"/>
</dbReference>
<feature type="compositionally biased region" description="Polar residues" evidence="3">
    <location>
        <begin position="1324"/>
        <end position="1339"/>
    </location>
</feature>
<evidence type="ECO:0000256" key="1">
    <source>
        <dbReference type="ARBA" id="ARBA00009649"/>
    </source>
</evidence>
<feature type="compositionally biased region" description="Polar residues" evidence="3">
    <location>
        <begin position="239"/>
        <end position="259"/>
    </location>
</feature>
<dbReference type="CDD" id="cd00047">
    <property type="entry name" value="PTPc"/>
    <property type="match status" value="1"/>
</dbReference>
<feature type="compositionally biased region" description="Basic residues" evidence="3">
    <location>
        <begin position="288"/>
        <end position="297"/>
    </location>
</feature>
<dbReference type="InterPro" id="IPR000242">
    <property type="entry name" value="PTP_cat"/>
</dbReference>
<keyword evidence="7" id="KW-0675">Receptor</keyword>
<dbReference type="PANTHER" id="PTHR19134:SF449">
    <property type="entry name" value="TYROSINE-PROTEIN PHOSPHATASE 1"/>
    <property type="match status" value="1"/>
</dbReference>
<dbReference type="PROSITE" id="PS50056">
    <property type="entry name" value="TYR_PHOSPHATASE_2"/>
    <property type="match status" value="1"/>
</dbReference>
<feature type="region of interest" description="Disordered" evidence="3">
    <location>
        <begin position="1428"/>
        <end position="1467"/>
    </location>
</feature>
<protein>
    <recommendedName>
        <fullName evidence="2">protein-tyrosine-phosphatase</fullName>
        <ecNumber evidence="2">3.1.3.48</ecNumber>
    </recommendedName>
</protein>
<proteinExistence type="inferred from homology"/>
<feature type="compositionally biased region" description="Low complexity" evidence="3">
    <location>
        <begin position="1340"/>
        <end position="1352"/>
    </location>
</feature>
<dbReference type="PROSITE" id="PS50055">
    <property type="entry name" value="TYR_PHOSPHATASE_PTP"/>
    <property type="match status" value="1"/>
</dbReference>
<evidence type="ECO:0000259" key="4">
    <source>
        <dbReference type="PROSITE" id="PS50055"/>
    </source>
</evidence>
<evidence type="ECO:0000256" key="2">
    <source>
        <dbReference type="ARBA" id="ARBA00013064"/>
    </source>
</evidence>
<evidence type="ECO:0000256" key="3">
    <source>
        <dbReference type="SAM" id="MobiDB-lite"/>
    </source>
</evidence>
<feature type="compositionally biased region" description="Polar residues" evidence="3">
    <location>
        <begin position="1451"/>
        <end position="1467"/>
    </location>
</feature>
<comment type="caution">
    <text evidence="7">The sequence shown here is derived from an EMBL/GenBank/DDBJ whole genome shotgun (WGS) entry which is preliminary data.</text>
</comment>
<feature type="compositionally biased region" description="Polar residues" evidence="3">
    <location>
        <begin position="1083"/>
        <end position="1092"/>
    </location>
</feature>
<dbReference type="PANTHER" id="PTHR19134">
    <property type="entry name" value="RECEPTOR-TYPE TYROSINE-PROTEIN PHOSPHATASE"/>
    <property type="match status" value="1"/>
</dbReference>
<dbReference type="EC" id="3.1.3.48" evidence="2"/>
<feature type="domain" description="Tyrosine-protein phosphatase" evidence="4">
    <location>
        <begin position="603"/>
        <end position="860"/>
    </location>
</feature>
<dbReference type="SMART" id="SM00404">
    <property type="entry name" value="PTPc_motif"/>
    <property type="match status" value="1"/>
</dbReference>
<dbReference type="PRINTS" id="PR00700">
    <property type="entry name" value="PRTYPHPHTASE"/>
</dbReference>
<dbReference type="EMBL" id="LSSM01002417">
    <property type="protein sequence ID" value="OMJ21771.1"/>
    <property type="molecule type" value="Genomic_DNA"/>
</dbReference>
<gene>
    <name evidence="7" type="ORF">AYI69_g5682</name>
</gene>
<reference evidence="8" key="1">
    <citation type="submission" date="2017-01" db="EMBL/GenBank/DDBJ databases">
        <authorList>
            <person name="Wang Y."/>
            <person name="White M."/>
            <person name="Kvist S."/>
            <person name="Moncalvo J.-M."/>
        </authorList>
    </citation>
    <scope>NUCLEOTIDE SEQUENCE [LARGE SCALE GENOMIC DNA]</scope>
    <source>
        <strain evidence="8">ID-206-W2</strain>
    </source>
</reference>
<feature type="domain" description="Tyrosine specific protein phosphatases" evidence="5">
    <location>
        <begin position="765"/>
        <end position="851"/>
    </location>
</feature>
<name>A0A1R1Y471_9FUNG</name>
<accession>A0A1R1Y471</accession>
<dbReference type="Gene3D" id="3.90.190.10">
    <property type="entry name" value="Protein tyrosine phosphatase superfamily"/>
    <property type="match status" value="1"/>
</dbReference>
<dbReference type="SUPFAM" id="SSF52799">
    <property type="entry name" value="(Phosphotyrosine protein) phosphatases II"/>
    <property type="match status" value="1"/>
</dbReference>
<dbReference type="InterPro" id="IPR036873">
    <property type="entry name" value="Rhodanese-like_dom_sf"/>
</dbReference>
<dbReference type="GO" id="GO:0004725">
    <property type="term" value="F:protein tyrosine phosphatase activity"/>
    <property type="evidence" value="ECO:0007669"/>
    <property type="project" value="UniProtKB-EC"/>
</dbReference>
<evidence type="ECO:0000313" key="7">
    <source>
        <dbReference type="EMBL" id="OMJ21771.1"/>
    </source>
</evidence>
<keyword evidence="8" id="KW-1185">Reference proteome</keyword>
<evidence type="ECO:0000259" key="5">
    <source>
        <dbReference type="PROSITE" id="PS50056"/>
    </source>
</evidence>
<dbReference type="PROSITE" id="PS50206">
    <property type="entry name" value="RHODANESE_3"/>
    <property type="match status" value="1"/>
</dbReference>
<feature type="region of interest" description="Disordered" evidence="3">
    <location>
        <begin position="1324"/>
        <end position="1355"/>
    </location>
</feature>
<dbReference type="InterPro" id="IPR016130">
    <property type="entry name" value="Tyr_Pase_AS"/>
</dbReference>
<dbReference type="Proteomes" id="UP000187429">
    <property type="component" value="Unassembled WGS sequence"/>
</dbReference>
<dbReference type="PROSITE" id="PS00383">
    <property type="entry name" value="TYR_PHOSPHATASE_1"/>
    <property type="match status" value="1"/>
</dbReference>
<evidence type="ECO:0000259" key="6">
    <source>
        <dbReference type="PROSITE" id="PS50206"/>
    </source>
</evidence>
<feature type="region of interest" description="Disordered" evidence="3">
    <location>
        <begin position="225"/>
        <end position="299"/>
    </location>
</feature>
<feature type="compositionally biased region" description="Low complexity" evidence="3">
    <location>
        <begin position="1137"/>
        <end position="1152"/>
    </location>
</feature>
<comment type="similarity">
    <text evidence="1">Belongs to the protein-tyrosine phosphatase family. Non-receptor class subfamily.</text>
</comment>
<dbReference type="InterPro" id="IPR029021">
    <property type="entry name" value="Prot-tyrosine_phosphatase-like"/>
</dbReference>
<feature type="region of interest" description="Disordered" evidence="3">
    <location>
        <begin position="1062"/>
        <end position="1152"/>
    </location>
</feature>
<feature type="region of interest" description="Disordered" evidence="3">
    <location>
        <begin position="323"/>
        <end position="346"/>
    </location>
</feature>
<dbReference type="OrthoDB" id="6058203at2759"/>
<dbReference type="SUPFAM" id="SSF52821">
    <property type="entry name" value="Rhodanese/Cell cycle control phosphatase"/>
    <property type="match status" value="1"/>
</dbReference>
<dbReference type="Pfam" id="PF00102">
    <property type="entry name" value="Y_phosphatase"/>
    <property type="match status" value="1"/>
</dbReference>
<feature type="compositionally biased region" description="Polar residues" evidence="3">
    <location>
        <begin position="1428"/>
        <end position="1444"/>
    </location>
</feature>
<feature type="compositionally biased region" description="Low complexity" evidence="3">
    <location>
        <begin position="270"/>
        <end position="287"/>
    </location>
</feature>
<dbReference type="Gene3D" id="3.40.250.10">
    <property type="entry name" value="Rhodanese-like domain"/>
    <property type="match status" value="1"/>
</dbReference>
<sequence>MKSDSSKKFYHKLNSKFKKFSLSKFKKLKSKPNDDLLDDLSDLGSDSAYVFMSDLEDLFESGYKSNKPPILAPKDYPLQNDKNFHTGSLPLNFEKKSALKYGLIQDNASNNNLKYNANDQSKLNNILQFYHGKSIDINKPTPDIPTSRNSQHNITSSNNILNYNINDFSNDLNEQLSNISADNDSLDFKKSKTTQLCDNNSYDHLKATLGIISKNYSPPKQLYNEYPFLSTHDPPLKDSPTSNNTIYKSPINKPQNKFNRLSKPKKLSSTDKTSSQLKTKSSISSTRRAPKKKKTAKIVKSGTINAEDASKLVQRRIDFLYSQSPSPNLSSNSSKPSKFPNNSPSLPQSDTLYSSADLSSLTISLIFIVDVRCLAQYENSHIIGAISIQLLKAKSSSKTSTAQLLDDYLKELTLSQFPGTTKHRHIVLFYDDGVSGAAWKYATLYKELQSPHSLLSLDCSYESFSKKFSYLCTSHDSQFPEFSLLNNLIKSNTEDSNTISKFSKLISDLAITEKELNYPSKFKSSPPSNNESTHKTLKITDYHPPKWLVDRSREDTSNPGVASSFFNKIESSESSRLQEMAENQNKNVVMEYSFESGKNRIAQNRYPNILPYDSTRVPLKSKFTTNDYINASFVGLPGGPQYIVTQGPMESTVTDFWQMIWEQNIGVVVMLGDLVELGREKCFQYWPKSFGIWQRFKLKPKTDLGEATISVRMEAAAKDCNFDGIVVRLFRARLSINGRLVGKARMITHIQYTDWADNKAPSNPQVFLRVVKLVNCATGFTTFNTIDSQHIVVHCSAGCGRSGVFCTVDTALRLKKGDNPVIVEDYDPLFSIVSAMRRQRVGIVQNLDQFLFCYKALYNSFKEPELKYPQLDVVVVPVEQLKLVIRWNRLKSKVYAPDSAHMVWIMVAFMEISNELSTFQKQFNSKRPNNLSNSSLTEFERPFSTSGFISKPFYSSSSPNDSLEIDNVDPNLSVQKSKSESPKEFVKSVLENSRYHFGSYLFFEKLNSIDTFGSNYSKKKSKFLGVHNRSNSLNISVTTYTDIISNTSNLIDKNDIQSQLNGSLTDSDHSLISPENDLGSMRLSRSPTNGLTSKRPIKKASPTNSKSSSHKILLTDLLSPIPSNEKNNLDKVSPFTPKKNVSSSKKPNKNPNLFLNLESSFINNNHPSKNFPAPFNYNMPATPKAESFSAIADPLVLRNKNKLNLSIQPQSIAPNSPLVAPPRPKKSFSKIVPSRNAFVSSATSVNSPSFSGKKSFQNPEQSLQENLPATGVGLKKQLEINLDSSYISSKTNIDNTPAPSTPLQDILSSSPVLKEMLSKISMNNNETVTTPKNLSPQVISSDSRNDNTSNSTLFSSNKGTFFPSMHNSPMSNQLEFQKKQLSKLNSFNFSSTSEKFIFGKNNSANANSAEASISNYSNSYVPDSYGSSPNKFDSNCSSPPNSVPATKMSFPFSSQTDTHGNTDKNSNSAACIDNGDFLILSELSQEDNINIDSYNINALQPGLVNFPRLKPSFES</sequence>
<dbReference type="InterPro" id="IPR000387">
    <property type="entry name" value="Tyr_Pase_dom"/>
</dbReference>
<dbReference type="InterPro" id="IPR003595">
    <property type="entry name" value="Tyr_Pase_cat"/>
</dbReference>
<feature type="compositionally biased region" description="Low complexity" evidence="3">
    <location>
        <begin position="324"/>
        <end position="346"/>
    </location>
</feature>
<organism evidence="7 8">
    <name type="scientific">Smittium culicis</name>
    <dbReference type="NCBI Taxonomy" id="133412"/>
    <lineage>
        <taxon>Eukaryota</taxon>
        <taxon>Fungi</taxon>
        <taxon>Fungi incertae sedis</taxon>
        <taxon>Zoopagomycota</taxon>
        <taxon>Kickxellomycotina</taxon>
        <taxon>Harpellomycetes</taxon>
        <taxon>Harpellales</taxon>
        <taxon>Legeriomycetaceae</taxon>
        <taxon>Smittium</taxon>
    </lineage>
</organism>
<dbReference type="Pfam" id="PF00581">
    <property type="entry name" value="Rhodanese"/>
    <property type="match status" value="1"/>
</dbReference>
<evidence type="ECO:0000313" key="8">
    <source>
        <dbReference type="Proteomes" id="UP000187429"/>
    </source>
</evidence>
<dbReference type="InterPro" id="IPR050348">
    <property type="entry name" value="Protein-Tyr_Phosphatase"/>
</dbReference>
<feature type="domain" description="Rhodanese" evidence="6">
    <location>
        <begin position="368"/>
        <end position="473"/>
    </location>
</feature>